<protein>
    <recommendedName>
        <fullName evidence="11">Nicotinamide-nucleotide adenylyltransferase</fullName>
        <ecNumber evidence="11">2.7.7.1</ecNumber>
        <ecNumber evidence="11">2.7.7.18</ecNumber>
    </recommendedName>
</protein>
<dbReference type="InterPro" id="IPR051182">
    <property type="entry name" value="Euk_NMN_adenylyltrnsfrase"/>
</dbReference>
<dbReference type="Gene3D" id="3.40.50.620">
    <property type="entry name" value="HUPs"/>
    <property type="match status" value="1"/>
</dbReference>
<comment type="pathway">
    <text evidence="2">Cofactor biosynthesis; NAD(+) biosynthesis; deamido-NAD(+) from nicotinate D-ribonucleotide: step 1/1.</text>
</comment>
<evidence type="ECO:0000256" key="11">
    <source>
        <dbReference type="RuleBase" id="RU362021"/>
    </source>
</evidence>
<dbReference type="AlphaFoldDB" id="A0AAE1HH76"/>
<name>A0AAE1HH76_9NEOP</name>
<feature type="region of interest" description="Disordered" evidence="12">
    <location>
        <begin position="376"/>
        <end position="406"/>
    </location>
</feature>
<dbReference type="EC" id="2.7.7.1" evidence="11"/>
<evidence type="ECO:0000256" key="4">
    <source>
        <dbReference type="ARBA" id="ARBA00022642"/>
    </source>
</evidence>
<organism evidence="14 15">
    <name type="scientific">Frankliniella fusca</name>
    <dbReference type="NCBI Taxonomy" id="407009"/>
    <lineage>
        <taxon>Eukaryota</taxon>
        <taxon>Metazoa</taxon>
        <taxon>Ecdysozoa</taxon>
        <taxon>Arthropoda</taxon>
        <taxon>Hexapoda</taxon>
        <taxon>Insecta</taxon>
        <taxon>Pterygota</taxon>
        <taxon>Neoptera</taxon>
        <taxon>Paraneoptera</taxon>
        <taxon>Thysanoptera</taxon>
        <taxon>Terebrantia</taxon>
        <taxon>Thripoidea</taxon>
        <taxon>Thripidae</taxon>
        <taxon>Frankliniella</taxon>
    </lineage>
</organism>
<reference evidence="14" key="2">
    <citation type="journal article" date="2023" name="BMC Genomics">
        <title>Pest status, molecular evolution, and epigenetic factors derived from the genome assembly of Frankliniella fusca, a thysanopteran phytovirus vector.</title>
        <authorList>
            <person name="Catto M.A."/>
            <person name="Labadie P.E."/>
            <person name="Jacobson A.L."/>
            <person name="Kennedy G.G."/>
            <person name="Srinivasan R."/>
            <person name="Hunt B.G."/>
        </authorList>
    </citation>
    <scope>NUCLEOTIDE SEQUENCE</scope>
    <source>
        <strain evidence="14">PL_HMW_Pooled</strain>
    </source>
</reference>
<keyword evidence="6 11" id="KW-0548">Nucleotidyltransferase</keyword>
<comment type="catalytic activity">
    <reaction evidence="11">
        <text>beta-nicotinamide D-ribonucleotide + ATP + H(+) = diphosphate + NAD(+)</text>
        <dbReference type="Rhea" id="RHEA:21360"/>
        <dbReference type="ChEBI" id="CHEBI:14649"/>
        <dbReference type="ChEBI" id="CHEBI:15378"/>
        <dbReference type="ChEBI" id="CHEBI:30616"/>
        <dbReference type="ChEBI" id="CHEBI:33019"/>
        <dbReference type="ChEBI" id="CHEBI:57540"/>
        <dbReference type="EC" id="2.7.7.1"/>
    </reaction>
</comment>
<gene>
    <name evidence="14" type="ORF">KUF71_010509</name>
</gene>
<dbReference type="EC" id="2.7.7.18" evidence="11"/>
<dbReference type="GO" id="GO:0005524">
    <property type="term" value="F:ATP binding"/>
    <property type="evidence" value="ECO:0007669"/>
    <property type="project" value="UniProtKB-KW"/>
</dbReference>
<keyword evidence="5 11" id="KW-0808">Transferase</keyword>
<dbReference type="InterPro" id="IPR005248">
    <property type="entry name" value="NadD/NMNAT"/>
</dbReference>
<evidence type="ECO:0000256" key="6">
    <source>
        <dbReference type="ARBA" id="ARBA00022695"/>
    </source>
</evidence>
<dbReference type="EMBL" id="JAHWGI010001033">
    <property type="protein sequence ID" value="KAK3921294.1"/>
    <property type="molecule type" value="Genomic_DNA"/>
</dbReference>
<comment type="pathway">
    <text evidence="1 11">Cofactor biosynthesis; NAD(+) biosynthesis; NAD(+) from nicotinamide D-ribonucleotide: step 1/1.</text>
</comment>
<dbReference type="Proteomes" id="UP001219518">
    <property type="component" value="Unassembled WGS sequence"/>
</dbReference>
<reference evidence="14" key="1">
    <citation type="submission" date="2021-07" db="EMBL/GenBank/DDBJ databases">
        <authorList>
            <person name="Catto M.A."/>
            <person name="Jacobson A."/>
            <person name="Kennedy G."/>
            <person name="Labadie P."/>
            <person name="Hunt B.G."/>
            <person name="Srinivasan R."/>
        </authorList>
    </citation>
    <scope>NUCLEOTIDE SEQUENCE</scope>
    <source>
        <strain evidence="14">PL_HMW_Pooled</strain>
        <tissue evidence="14">Head</tissue>
    </source>
</reference>
<evidence type="ECO:0000256" key="9">
    <source>
        <dbReference type="ARBA" id="ARBA00023027"/>
    </source>
</evidence>
<keyword evidence="8 11" id="KW-0067">ATP-binding</keyword>
<evidence type="ECO:0000256" key="8">
    <source>
        <dbReference type="ARBA" id="ARBA00022840"/>
    </source>
</evidence>
<evidence type="ECO:0000256" key="2">
    <source>
        <dbReference type="ARBA" id="ARBA00005019"/>
    </source>
</evidence>
<comment type="caution">
    <text evidence="14">The sequence shown here is derived from an EMBL/GenBank/DDBJ whole genome shotgun (WGS) entry which is preliminary data.</text>
</comment>
<dbReference type="SUPFAM" id="SSF52374">
    <property type="entry name" value="Nucleotidylyl transferase"/>
    <property type="match status" value="1"/>
</dbReference>
<dbReference type="InterPro" id="IPR014729">
    <property type="entry name" value="Rossmann-like_a/b/a_fold"/>
</dbReference>
<evidence type="ECO:0000256" key="5">
    <source>
        <dbReference type="ARBA" id="ARBA00022679"/>
    </source>
</evidence>
<dbReference type="GO" id="GO:0000309">
    <property type="term" value="F:nicotinamide-nucleotide adenylyltransferase activity"/>
    <property type="evidence" value="ECO:0007669"/>
    <property type="project" value="UniProtKB-EC"/>
</dbReference>
<evidence type="ECO:0000256" key="10">
    <source>
        <dbReference type="ARBA" id="ARBA00048721"/>
    </source>
</evidence>
<feature type="domain" description="Cytidyltransferase-like" evidence="13">
    <location>
        <begin position="9"/>
        <end position="230"/>
    </location>
</feature>
<dbReference type="PANTHER" id="PTHR12039:SF0">
    <property type="entry name" value="NICOTINAMIDE-NUCLEOTIDE ADENYLYLTRANSFERASE"/>
    <property type="match status" value="1"/>
</dbReference>
<comment type="similarity">
    <text evidence="3 11">Belongs to the eukaryotic NMN adenylyltransferase family.</text>
</comment>
<evidence type="ECO:0000313" key="15">
    <source>
        <dbReference type="Proteomes" id="UP001219518"/>
    </source>
</evidence>
<dbReference type="NCBIfam" id="TIGR00482">
    <property type="entry name" value="nicotinate (nicotinamide) nucleotide adenylyltransferase"/>
    <property type="match status" value="1"/>
</dbReference>
<keyword evidence="4 11" id="KW-0662">Pyridine nucleotide biosynthesis</keyword>
<keyword evidence="9 11" id="KW-0520">NAD</keyword>
<evidence type="ECO:0000256" key="12">
    <source>
        <dbReference type="SAM" id="MobiDB-lite"/>
    </source>
</evidence>
<comment type="catalytic activity">
    <reaction evidence="10 11">
        <text>nicotinate beta-D-ribonucleotide + ATP + H(+) = deamido-NAD(+) + diphosphate</text>
        <dbReference type="Rhea" id="RHEA:22860"/>
        <dbReference type="ChEBI" id="CHEBI:15378"/>
        <dbReference type="ChEBI" id="CHEBI:30616"/>
        <dbReference type="ChEBI" id="CHEBI:33019"/>
        <dbReference type="ChEBI" id="CHEBI:57502"/>
        <dbReference type="ChEBI" id="CHEBI:58437"/>
        <dbReference type="EC" id="2.7.7.18"/>
    </reaction>
</comment>
<dbReference type="Pfam" id="PF01467">
    <property type="entry name" value="CTP_transf_like"/>
    <property type="match status" value="1"/>
</dbReference>
<sequence length="425" mass="47760">MALTDVLLVACGSFNPPTIMHLRMFEIARDHLERLGQSKVIGGVMSPVHDAYQKQDLVSSEHRCNMLRLALSDHEWVRLSEWECQQTGWTRTRQVLQYHQNKLNSALNANCSSPHKRQKKYIGIDEIDDAGPGNFNDWIPNPNGSGNQAPVKVMLLCGADVLESFAKPGLWNVKDIETIVSQHGLVVITREGTNPYRFIYESDVLTKHMSNIFIVTEWISNEVSSTKIRRAHRRGDSIKYLVPDSVMKYIHQNQLYVEESNSSTNDNKYQQQSEVFSNRSGGLHLTPTCGYSFDPSTPKRSGNCGKVVNFKVKSHENISKMAEFLGAEFGGVGEGSTLFKSHELYLNEENMKRSTNNLSKIISKSTSRDCLDGRKVSLASMPSPKSTKHFRSVDDGKSESEKESKVEIKITDDGILVISDKETTV</sequence>
<evidence type="ECO:0000313" key="14">
    <source>
        <dbReference type="EMBL" id="KAK3921294.1"/>
    </source>
</evidence>
<dbReference type="GO" id="GO:0009435">
    <property type="term" value="P:NAD+ biosynthetic process"/>
    <property type="evidence" value="ECO:0007669"/>
    <property type="project" value="InterPro"/>
</dbReference>
<evidence type="ECO:0000256" key="1">
    <source>
        <dbReference type="ARBA" id="ARBA00004658"/>
    </source>
</evidence>
<accession>A0AAE1HH76</accession>
<keyword evidence="15" id="KW-1185">Reference proteome</keyword>
<dbReference type="InterPro" id="IPR045094">
    <property type="entry name" value="NMNAT_euk"/>
</dbReference>
<dbReference type="GO" id="GO:0004515">
    <property type="term" value="F:nicotinate-nucleotide adenylyltransferase activity"/>
    <property type="evidence" value="ECO:0007669"/>
    <property type="project" value="UniProtKB-EC"/>
</dbReference>
<proteinExistence type="inferred from homology"/>
<dbReference type="CDD" id="cd09286">
    <property type="entry name" value="NMNAT_Eukarya"/>
    <property type="match status" value="1"/>
</dbReference>
<feature type="compositionally biased region" description="Basic and acidic residues" evidence="12">
    <location>
        <begin position="391"/>
        <end position="406"/>
    </location>
</feature>
<evidence type="ECO:0000256" key="3">
    <source>
        <dbReference type="ARBA" id="ARBA00007064"/>
    </source>
</evidence>
<dbReference type="PANTHER" id="PTHR12039">
    <property type="entry name" value="NICOTINAMIDE MONONUCLEOTIDE ADENYLYLTRANSFERASE"/>
    <property type="match status" value="1"/>
</dbReference>
<dbReference type="InterPro" id="IPR004821">
    <property type="entry name" value="Cyt_trans-like"/>
</dbReference>
<keyword evidence="7 11" id="KW-0547">Nucleotide-binding</keyword>
<evidence type="ECO:0000259" key="13">
    <source>
        <dbReference type="Pfam" id="PF01467"/>
    </source>
</evidence>
<evidence type="ECO:0000256" key="7">
    <source>
        <dbReference type="ARBA" id="ARBA00022741"/>
    </source>
</evidence>